<sequence length="579" mass="67861">EREREREHEQLINQCLDTLMDDGELEEEVAKLLRPAQSRTPIFYMLPKIHKVNNPGRPVVSSVNSHTEKLSAYVDEFLRPRAEKLPSYVQDTTHFIKRIRSLGKLPEKCYLATLDVSSLYTNIDTDEGLTIVEEELGKTNQNKPSPMTLSCLLEKVLKLNNFTFGNEHYIQIKGTAMGTRVAPNFANVYMGRLEERFVYQTEWMDHIILWVRFIDDIFLIWKSDKDSLINFINYLNSVAPSIKFTHEISAHSVNFLDTTVLKDNQGNISTDVYQKPTDTHPYLHWTSAHPPHLKRSIPYSQALRLRRICSSTDTLKKRILEYSDFFVACGYAQRKVLHEMQKVLTLTQEECLQTKEREPTDRIPLVTTFNPHTTFITEIAKRNWNFLKSKERLSLIFNKPPLVAYRRPKSLRDRLVRSRFVNETPQNLIPKGCRACERTKCSWCKKINQTTTFTSPNNNKTYTIFHTVDCQSSWIIYIIECNICKLQYIGKSETAFNLRLNNHRNHIKKGVSSCELTEHFLHNKRTHDFNNNVTITIIEQIRKDHLETDKKKEVLREREIFWQRTLNSFQPYGLNKRTG</sequence>
<feature type="non-terminal residue" evidence="2">
    <location>
        <position position="1"/>
    </location>
</feature>
<organism evidence="2 3">
    <name type="scientific">Pocillopora meandrina</name>
    <dbReference type="NCBI Taxonomy" id="46732"/>
    <lineage>
        <taxon>Eukaryota</taxon>
        <taxon>Metazoa</taxon>
        <taxon>Cnidaria</taxon>
        <taxon>Anthozoa</taxon>
        <taxon>Hexacorallia</taxon>
        <taxon>Scleractinia</taxon>
        <taxon>Astrocoeniina</taxon>
        <taxon>Pocilloporidae</taxon>
        <taxon>Pocillopora</taxon>
    </lineage>
</organism>
<dbReference type="PANTHER" id="PTHR21301:SF10">
    <property type="entry name" value="REVERSE TRANSCRIPTASE DOMAIN-CONTAINING PROTEIN"/>
    <property type="match status" value="1"/>
</dbReference>
<dbReference type="AlphaFoldDB" id="A0AAU9XZ68"/>
<dbReference type="InterPro" id="IPR058912">
    <property type="entry name" value="HTH_animal"/>
</dbReference>
<evidence type="ECO:0000313" key="2">
    <source>
        <dbReference type="EMBL" id="CAH3160903.1"/>
    </source>
</evidence>
<dbReference type="Proteomes" id="UP001159428">
    <property type="component" value="Unassembled WGS sequence"/>
</dbReference>
<dbReference type="Pfam" id="PF26215">
    <property type="entry name" value="HTH_animal"/>
    <property type="match status" value="1"/>
</dbReference>
<proteinExistence type="predicted"/>
<reference evidence="2 3" key="1">
    <citation type="submission" date="2022-05" db="EMBL/GenBank/DDBJ databases">
        <authorList>
            <consortium name="Genoscope - CEA"/>
            <person name="William W."/>
        </authorList>
    </citation>
    <scope>NUCLEOTIDE SEQUENCE [LARGE SCALE GENOMIC DNA]</scope>
</reference>
<dbReference type="InterPro" id="IPR000477">
    <property type="entry name" value="RT_dom"/>
</dbReference>
<feature type="domain" description="Reverse transcriptase" evidence="1">
    <location>
        <begin position="27"/>
        <end position="287"/>
    </location>
</feature>
<dbReference type="Gene3D" id="3.40.1440.10">
    <property type="entry name" value="GIY-YIG endonuclease"/>
    <property type="match status" value="1"/>
</dbReference>
<dbReference type="PROSITE" id="PS50878">
    <property type="entry name" value="RT_POL"/>
    <property type="match status" value="1"/>
</dbReference>
<name>A0AAU9XZ68_9CNID</name>
<evidence type="ECO:0000313" key="3">
    <source>
        <dbReference type="Proteomes" id="UP001159428"/>
    </source>
</evidence>
<dbReference type="EMBL" id="CALNXJ010000077">
    <property type="protein sequence ID" value="CAH3160903.1"/>
    <property type="molecule type" value="Genomic_DNA"/>
</dbReference>
<gene>
    <name evidence="2" type="ORF">PMEA_00032595</name>
</gene>
<dbReference type="Pfam" id="PF00078">
    <property type="entry name" value="RVT_1"/>
    <property type="match status" value="1"/>
</dbReference>
<dbReference type="Pfam" id="PF01541">
    <property type="entry name" value="GIY-YIG"/>
    <property type="match status" value="1"/>
</dbReference>
<dbReference type="InterPro" id="IPR000305">
    <property type="entry name" value="GIY-YIG_endonuc"/>
</dbReference>
<protein>
    <recommendedName>
        <fullName evidence="1">Reverse transcriptase domain-containing protein</fullName>
    </recommendedName>
</protein>
<dbReference type="CDD" id="cd00304">
    <property type="entry name" value="RT_like"/>
    <property type="match status" value="1"/>
</dbReference>
<dbReference type="InterPro" id="IPR035901">
    <property type="entry name" value="GIY-YIG_endonuc_sf"/>
</dbReference>
<comment type="caution">
    <text evidence="2">The sequence shown here is derived from an EMBL/GenBank/DDBJ whole genome shotgun (WGS) entry which is preliminary data.</text>
</comment>
<dbReference type="PANTHER" id="PTHR21301">
    <property type="entry name" value="REVERSE TRANSCRIPTASE"/>
    <property type="match status" value="1"/>
</dbReference>
<accession>A0AAU9XZ68</accession>
<keyword evidence="3" id="KW-1185">Reference proteome</keyword>
<evidence type="ECO:0000259" key="1">
    <source>
        <dbReference type="PROSITE" id="PS50878"/>
    </source>
</evidence>